<comment type="caution">
    <text evidence="1">The sequence shown here is derived from an EMBL/GenBank/DDBJ whole genome shotgun (WGS) entry which is preliminary data.</text>
</comment>
<dbReference type="Proteomes" id="UP000829398">
    <property type="component" value="Chromosome 3"/>
</dbReference>
<organism evidence="1 2">
    <name type="scientific">Citrus sinensis</name>
    <name type="common">Sweet orange</name>
    <name type="synonym">Citrus aurantium var. sinensis</name>
    <dbReference type="NCBI Taxonomy" id="2711"/>
    <lineage>
        <taxon>Eukaryota</taxon>
        <taxon>Viridiplantae</taxon>
        <taxon>Streptophyta</taxon>
        <taxon>Embryophyta</taxon>
        <taxon>Tracheophyta</taxon>
        <taxon>Spermatophyta</taxon>
        <taxon>Magnoliopsida</taxon>
        <taxon>eudicotyledons</taxon>
        <taxon>Gunneridae</taxon>
        <taxon>Pentapetalae</taxon>
        <taxon>rosids</taxon>
        <taxon>malvids</taxon>
        <taxon>Sapindales</taxon>
        <taxon>Rutaceae</taxon>
        <taxon>Aurantioideae</taxon>
        <taxon>Citrus</taxon>
    </lineage>
</organism>
<gene>
    <name evidence="1" type="ORF">KPL71_009196</name>
</gene>
<accession>A0ACB8MC58</accession>
<proteinExistence type="predicted"/>
<evidence type="ECO:0000313" key="1">
    <source>
        <dbReference type="EMBL" id="KAH9783156.1"/>
    </source>
</evidence>
<keyword evidence="2" id="KW-1185">Reference proteome</keyword>
<dbReference type="EMBL" id="CM039172">
    <property type="protein sequence ID" value="KAH9783156.1"/>
    <property type="molecule type" value="Genomic_DNA"/>
</dbReference>
<protein>
    <submittedName>
        <fullName evidence="1">Leucine-rich repeat receptor-like serine/threonine/tyrosine-protein kinase SOBIR1</fullName>
    </submittedName>
</protein>
<name>A0ACB8MC58_CITSI</name>
<sequence length="227" mass="25706">MLVKINEVLGDAVEKQTTNQSVKTWLANFRTWLVIFQRKLMLDDDAVDESDSIAMSKIKEVNARLQDFASQIDPLGLKESSGGKYRNVRLRFTHNPFAVRRVGRDPGPAIFSPLIKKAKDLKIGSGGCGEVYKAELPGQNGRMISIKKIVGPSMDAAALIEEDSMLLNKKMRQIQSEMLLNKKMRQIQSEINTVGQIRHRNLHPLLAHFTRHSQRCLTRETRIRLAS</sequence>
<reference evidence="2" key="1">
    <citation type="journal article" date="2023" name="Hortic. Res.">
        <title>A chromosome-level phased genome enabling allele-level studies in sweet orange: a case study on citrus Huanglongbing tolerance.</title>
        <authorList>
            <person name="Wu B."/>
            <person name="Yu Q."/>
            <person name="Deng Z."/>
            <person name="Duan Y."/>
            <person name="Luo F."/>
            <person name="Gmitter F. Jr."/>
        </authorList>
    </citation>
    <scope>NUCLEOTIDE SEQUENCE [LARGE SCALE GENOMIC DNA]</scope>
    <source>
        <strain evidence="2">cv. Valencia</strain>
    </source>
</reference>
<evidence type="ECO:0000313" key="2">
    <source>
        <dbReference type="Proteomes" id="UP000829398"/>
    </source>
</evidence>